<evidence type="ECO:0000313" key="2">
    <source>
        <dbReference type="EMBL" id="AMP02571.1"/>
    </source>
</evidence>
<gene>
    <name evidence="2" type="ORF">CPter91_0172</name>
</gene>
<accession>A0A127PXN8</accession>
<reference evidence="2 3" key="1">
    <citation type="submission" date="2015-11" db="EMBL/GenBank/DDBJ databases">
        <title>Exploring the genomic traits of fungus-feeding bacterial genus Collimonas.</title>
        <authorList>
            <person name="Song C."/>
            <person name="Schmidt R."/>
            <person name="de Jager V."/>
            <person name="Krzyzanowska D."/>
            <person name="Jongedijk E."/>
            <person name="Cankar K."/>
            <person name="Beekwilder J."/>
            <person name="van Veen A."/>
            <person name="de Boer W."/>
            <person name="van Veen J.A."/>
            <person name="Garbeva P."/>
        </authorList>
    </citation>
    <scope>NUCLEOTIDE SEQUENCE [LARGE SCALE GENOMIC DNA]</scope>
    <source>
        <strain evidence="2 3">Ter91</strain>
    </source>
</reference>
<dbReference type="AlphaFoldDB" id="A0A127PXN8"/>
<name>A0A127PXN8_9BURK</name>
<protein>
    <submittedName>
        <fullName evidence="2">Uncharacterized protein</fullName>
    </submittedName>
</protein>
<organism evidence="2 3">
    <name type="scientific">Collimonas pratensis</name>
    <dbReference type="NCBI Taxonomy" id="279113"/>
    <lineage>
        <taxon>Bacteria</taxon>
        <taxon>Pseudomonadati</taxon>
        <taxon>Pseudomonadota</taxon>
        <taxon>Betaproteobacteria</taxon>
        <taxon>Burkholderiales</taxon>
        <taxon>Oxalobacteraceae</taxon>
        <taxon>Collimonas</taxon>
    </lineage>
</organism>
<dbReference type="EMBL" id="CP013234">
    <property type="protein sequence ID" value="AMP02571.1"/>
    <property type="molecule type" value="Genomic_DNA"/>
</dbReference>
<dbReference type="Proteomes" id="UP000074561">
    <property type="component" value="Chromosome"/>
</dbReference>
<feature type="region of interest" description="Disordered" evidence="1">
    <location>
        <begin position="43"/>
        <end position="70"/>
    </location>
</feature>
<sequence length="70" mass="7748">MTDQPAIRHWLAACTNGEQVQPQAKADLLASMERQLAEFMRSVAQDEEETAPPHLMSGHHACPCCSERGE</sequence>
<dbReference type="RefSeq" id="WP_061935697.1">
    <property type="nucleotide sequence ID" value="NZ_CP013234.1"/>
</dbReference>
<evidence type="ECO:0000256" key="1">
    <source>
        <dbReference type="SAM" id="MobiDB-lite"/>
    </source>
</evidence>
<evidence type="ECO:0000313" key="3">
    <source>
        <dbReference type="Proteomes" id="UP000074561"/>
    </source>
</evidence>
<dbReference type="PATRIC" id="fig|279113.9.peg.173"/>
<dbReference type="OrthoDB" id="8780205at2"/>
<dbReference type="KEGG" id="cpra:CPter91_0172"/>
<dbReference type="STRING" id="279113.CPter91_0172"/>
<proteinExistence type="predicted"/>